<evidence type="ECO:0000256" key="2">
    <source>
        <dbReference type="ARBA" id="ARBA00022475"/>
    </source>
</evidence>
<keyword evidence="9" id="KW-1185">Reference proteome</keyword>
<evidence type="ECO:0000313" key="9">
    <source>
        <dbReference type="Proteomes" id="UP000027604"/>
    </source>
</evidence>
<evidence type="ECO:0000259" key="7">
    <source>
        <dbReference type="Pfam" id="PF05425"/>
    </source>
</evidence>
<dbReference type="Pfam" id="PF05425">
    <property type="entry name" value="CopD"/>
    <property type="match status" value="1"/>
</dbReference>
<gene>
    <name evidence="8" type="ORF">GJA_3187</name>
</gene>
<evidence type="ECO:0000313" key="8">
    <source>
        <dbReference type="EMBL" id="CDG83809.1"/>
    </source>
</evidence>
<feature type="transmembrane region" description="Helical" evidence="6">
    <location>
        <begin position="6"/>
        <end position="28"/>
    </location>
</feature>
<accession>W0V4Q3</accession>
<dbReference type="eggNOG" id="COG1276">
    <property type="taxonomic scope" value="Bacteria"/>
</dbReference>
<evidence type="ECO:0000256" key="5">
    <source>
        <dbReference type="ARBA" id="ARBA00023136"/>
    </source>
</evidence>
<dbReference type="HOGENOM" id="CLU_887618_0_0_4"/>
<keyword evidence="2" id="KW-1003">Cell membrane</keyword>
<name>W0V4Q3_9BURK</name>
<dbReference type="GO" id="GO:0006825">
    <property type="term" value="P:copper ion transport"/>
    <property type="evidence" value="ECO:0007669"/>
    <property type="project" value="InterPro"/>
</dbReference>
<feature type="transmembrane region" description="Helical" evidence="6">
    <location>
        <begin position="197"/>
        <end position="216"/>
    </location>
</feature>
<feature type="transmembrane region" description="Helical" evidence="6">
    <location>
        <begin position="158"/>
        <end position="176"/>
    </location>
</feature>
<dbReference type="InterPro" id="IPR032694">
    <property type="entry name" value="CopC/D"/>
</dbReference>
<evidence type="ECO:0000256" key="1">
    <source>
        <dbReference type="ARBA" id="ARBA00004651"/>
    </source>
</evidence>
<dbReference type="OrthoDB" id="8753116at2"/>
<feature type="domain" description="Copper resistance protein D" evidence="7">
    <location>
        <begin position="197"/>
        <end position="290"/>
    </location>
</feature>
<proteinExistence type="predicted"/>
<keyword evidence="3 6" id="KW-0812">Transmembrane</keyword>
<dbReference type="PANTHER" id="PTHR34820">
    <property type="entry name" value="INNER MEMBRANE PROTEIN YEBZ"/>
    <property type="match status" value="1"/>
</dbReference>
<sequence>MDEVSLLQAASAFLLNLGFAWLLGSWCARYWIQSNGGSRGDVEPVLRKLDLCAAGLGAAGSAAAMLAATEVMGGVGLREACPMLWMMISSTDYGHAGCVTTAAMIILFIIRWSGGATRASDMAVALALLAFAVTRASMGHAGEEGFWSMPLLAEAVHFSAIGLWSGAVLVSAWFALNDTRIAAFGIGAADRYLDLMSQAALAAVAGIAVTGMYSAWHRVGTADHLLHTVYGMTLLAKAALVLAALLLGGYNKFIGLPAASRSQRGLRLVRTALRIESFLLLGAVLAASILISQQPPTAM</sequence>
<dbReference type="RefSeq" id="WP_038493439.1">
    <property type="nucleotide sequence ID" value="NZ_BCTH01000027.1"/>
</dbReference>
<dbReference type="EMBL" id="HG322949">
    <property type="protein sequence ID" value="CDG83809.1"/>
    <property type="molecule type" value="Genomic_DNA"/>
</dbReference>
<feature type="transmembrane region" description="Helical" evidence="6">
    <location>
        <begin position="122"/>
        <end position="138"/>
    </location>
</feature>
<dbReference type="InterPro" id="IPR008457">
    <property type="entry name" value="Cu-R_CopD_dom"/>
</dbReference>
<feature type="transmembrane region" description="Helical" evidence="6">
    <location>
        <begin position="271"/>
        <end position="291"/>
    </location>
</feature>
<feature type="transmembrane region" description="Helical" evidence="6">
    <location>
        <begin position="93"/>
        <end position="110"/>
    </location>
</feature>
<organism evidence="8 9">
    <name type="scientific">Janthinobacterium agaricidamnosum NBRC 102515 = DSM 9628</name>
    <dbReference type="NCBI Taxonomy" id="1349767"/>
    <lineage>
        <taxon>Bacteria</taxon>
        <taxon>Pseudomonadati</taxon>
        <taxon>Pseudomonadota</taxon>
        <taxon>Betaproteobacteria</taxon>
        <taxon>Burkholderiales</taxon>
        <taxon>Oxalobacteraceae</taxon>
        <taxon>Janthinobacterium</taxon>
    </lineage>
</organism>
<reference evidence="8 9" key="1">
    <citation type="journal article" date="2015" name="Genome Announc.">
        <title>Genome Sequence of Mushroom Soft-Rot Pathogen Janthinobacterium agaricidamnosum.</title>
        <authorList>
            <person name="Graupner K."/>
            <person name="Lackner G."/>
            <person name="Hertweck C."/>
        </authorList>
    </citation>
    <scope>NUCLEOTIDE SEQUENCE [LARGE SCALE GENOMIC DNA]</scope>
    <source>
        <strain evidence="9">NBRC 102515 / DSM 9628</strain>
    </source>
</reference>
<keyword evidence="4 6" id="KW-1133">Transmembrane helix</keyword>
<evidence type="ECO:0000256" key="6">
    <source>
        <dbReference type="SAM" id="Phobius"/>
    </source>
</evidence>
<feature type="transmembrane region" description="Helical" evidence="6">
    <location>
        <begin position="228"/>
        <end position="250"/>
    </location>
</feature>
<dbReference type="STRING" id="1349767.GJA_3187"/>
<dbReference type="KEGG" id="jag:GJA_3187"/>
<protein>
    <submittedName>
        <fullName evidence="8">Copper resistance D family protein</fullName>
    </submittedName>
</protein>
<evidence type="ECO:0000256" key="3">
    <source>
        <dbReference type="ARBA" id="ARBA00022692"/>
    </source>
</evidence>
<evidence type="ECO:0000256" key="4">
    <source>
        <dbReference type="ARBA" id="ARBA00022989"/>
    </source>
</evidence>
<dbReference type="Proteomes" id="UP000027604">
    <property type="component" value="Chromosome I"/>
</dbReference>
<dbReference type="GO" id="GO:0005886">
    <property type="term" value="C:plasma membrane"/>
    <property type="evidence" value="ECO:0007669"/>
    <property type="project" value="UniProtKB-SubCell"/>
</dbReference>
<feature type="transmembrane region" description="Helical" evidence="6">
    <location>
        <begin position="49"/>
        <end position="68"/>
    </location>
</feature>
<dbReference type="AlphaFoldDB" id="W0V4Q3"/>
<comment type="subcellular location">
    <subcellularLocation>
        <location evidence="1">Cell membrane</location>
        <topology evidence="1">Multi-pass membrane protein</topology>
    </subcellularLocation>
</comment>
<dbReference type="PANTHER" id="PTHR34820:SF4">
    <property type="entry name" value="INNER MEMBRANE PROTEIN YEBZ"/>
    <property type="match status" value="1"/>
</dbReference>
<keyword evidence="5 6" id="KW-0472">Membrane</keyword>
<dbReference type="PATRIC" id="fig|1349767.4.peg.4978"/>